<dbReference type="Pfam" id="PF26055">
    <property type="entry name" value="Mtase_EDM2"/>
    <property type="match status" value="1"/>
</dbReference>
<dbReference type="InterPro" id="IPR055198">
    <property type="entry name" value="NSD_PHD"/>
</dbReference>
<dbReference type="Pfam" id="PF22908">
    <property type="entry name" value="PHD_NSD"/>
    <property type="match status" value="1"/>
</dbReference>
<evidence type="ECO:0000256" key="6">
    <source>
        <dbReference type="ARBA" id="ARBA00023242"/>
    </source>
</evidence>
<evidence type="ECO:0000313" key="10">
    <source>
        <dbReference type="Proteomes" id="UP001558713"/>
    </source>
</evidence>
<feature type="region of interest" description="Disordered" evidence="7">
    <location>
        <begin position="995"/>
        <end position="1054"/>
    </location>
</feature>
<feature type="compositionally biased region" description="Basic and acidic residues" evidence="7">
    <location>
        <begin position="591"/>
        <end position="607"/>
    </location>
</feature>
<dbReference type="GO" id="GO:0008270">
    <property type="term" value="F:zinc ion binding"/>
    <property type="evidence" value="ECO:0007669"/>
    <property type="project" value="UniProtKB-KW"/>
</dbReference>
<feature type="compositionally biased region" description="Basic and acidic residues" evidence="7">
    <location>
        <begin position="1150"/>
        <end position="1167"/>
    </location>
</feature>
<evidence type="ECO:0000256" key="2">
    <source>
        <dbReference type="ARBA" id="ARBA00022723"/>
    </source>
</evidence>
<feature type="domain" description="Zinc finger PHD-type" evidence="8">
    <location>
        <begin position="223"/>
        <end position="278"/>
    </location>
</feature>
<evidence type="ECO:0000259" key="8">
    <source>
        <dbReference type="SMART" id="SM00249"/>
    </source>
</evidence>
<keyword evidence="4" id="KW-0863">Zinc-finger</keyword>
<feature type="compositionally biased region" description="Basic and acidic residues" evidence="7">
    <location>
        <begin position="525"/>
        <end position="539"/>
    </location>
</feature>
<dbReference type="InterPro" id="IPR013083">
    <property type="entry name" value="Znf_RING/FYVE/PHD"/>
</dbReference>
<feature type="region of interest" description="Disordered" evidence="7">
    <location>
        <begin position="1306"/>
        <end position="1358"/>
    </location>
</feature>
<keyword evidence="3" id="KW-0677">Repeat</keyword>
<dbReference type="Pfam" id="PF23004">
    <property type="entry name" value="PHDvar_NSD"/>
    <property type="match status" value="1"/>
</dbReference>
<dbReference type="CDD" id="cd15565">
    <property type="entry name" value="PHD2_NSD"/>
    <property type="match status" value="1"/>
</dbReference>
<comment type="subcellular location">
    <subcellularLocation>
        <location evidence="1">Nucleus</location>
    </subcellularLocation>
</comment>
<feature type="compositionally biased region" description="Pro residues" evidence="7">
    <location>
        <begin position="1330"/>
        <end position="1350"/>
    </location>
</feature>
<evidence type="ECO:0000256" key="3">
    <source>
        <dbReference type="ARBA" id="ARBA00022737"/>
    </source>
</evidence>
<feature type="region of interest" description="Disordered" evidence="7">
    <location>
        <begin position="586"/>
        <end position="615"/>
    </location>
</feature>
<dbReference type="InterPro" id="IPR055197">
    <property type="entry name" value="PHDvar_NSD"/>
</dbReference>
<proteinExistence type="predicted"/>
<dbReference type="PANTHER" id="PTHR46235:SF3">
    <property type="entry name" value="PHD FINGER-CONTAINING PROTEIN DDB_G0268158"/>
    <property type="match status" value="1"/>
</dbReference>
<keyword evidence="2" id="KW-0479">Metal-binding</keyword>
<dbReference type="Gene3D" id="3.30.40.10">
    <property type="entry name" value="Zinc/RING finger domain, C3HC4 (zinc finger)"/>
    <property type="match status" value="2"/>
</dbReference>
<dbReference type="PANTHER" id="PTHR46235">
    <property type="entry name" value="PHD FINGER-CONTAINING PROTEIN DDB_G0268158"/>
    <property type="match status" value="1"/>
</dbReference>
<dbReference type="CDD" id="cd15566">
    <property type="entry name" value="PHD3_NSD"/>
    <property type="match status" value="1"/>
</dbReference>
<dbReference type="InterPro" id="IPR022702">
    <property type="entry name" value="Cytosine_MeTrfase1_RFD"/>
</dbReference>
<dbReference type="SMART" id="SM00249">
    <property type="entry name" value="PHD"/>
    <property type="match status" value="3"/>
</dbReference>
<dbReference type="GO" id="GO:0005634">
    <property type="term" value="C:nucleus"/>
    <property type="evidence" value="ECO:0007669"/>
    <property type="project" value="UniProtKB-SubCell"/>
</dbReference>
<evidence type="ECO:0000256" key="1">
    <source>
        <dbReference type="ARBA" id="ARBA00004123"/>
    </source>
</evidence>
<dbReference type="InterPro" id="IPR001965">
    <property type="entry name" value="Znf_PHD"/>
</dbReference>
<feature type="region of interest" description="Disordered" evidence="7">
    <location>
        <begin position="477"/>
        <end position="496"/>
    </location>
</feature>
<dbReference type="InterPro" id="IPR058939">
    <property type="entry name" value="Mtase_EDM2"/>
</dbReference>
<dbReference type="GO" id="GO:0006338">
    <property type="term" value="P:chromatin remodeling"/>
    <property type="evidence" value="ECO:0007669"/>
    <property type="project" value="UniProtKB-ARBA"/>
</dbReference>
<dbReference type="Pfam" id="PF12047">
    <property type="entry name" value="DNMT1-RFD"/>
    <property type="match status" value="1"/>
</dbReference>
<gene>
    <name evidence="9" type="ORF">V5N11_027861</name>
</gene>
<evidence type="ECO:0000313" key="9">
    <source>
        <dbReference type="EMBL" id="KAL1209654.1"/>
    </source>
</evidence>
<keyword evidence="6" id="KW-0539">Nucleus</keyword>
<feature type="region of interest" description="Disordered" evidence="7">
    <location>
        <begin position="507"/>
        <end position="539"/>
    </location>
</feature>
<name>A0ABD1AZ51_CARAN</name>
<feature type="compositionally biased region" description="Basic and acidic residues" evidence="7">
    <location>
        <begin position="995"/>
        <end position="1022"/>
    </location>
</feature>
<feature type="domain" description="Zinc finger PHD-type" evidence="8">
    <location>
        <begin position="283"/>
        <end position="349"/>
    </location>
</feature>
<accession>A0ABD1AZ51</accession>
<sequence>MAFVDDDEEEDLVPQSASNYYFEDNYKEPVSFARLPIQWSVKEKVDGSALGLYLRGTSDIGNLPLHKLVKAWRFDLTYYRPEISVLTKDNIWIKLDKPRKSFEGLIRTVLVTLYSLQFLRRNPQSSDKSLWENLARNLRSYDVKPSQNDLVDHIDLIAEAAERDVNLEKSKFILAFLAKKPTKKRLPDEDNVNDDFIVGDDDTAVASDDDELDDEDDDFFESVCAICDNGGELLCCEGSCLRSFHATKKDGEDSLCDSLGFTKMQVEAIQKYFCPNCEHKIHQCFICKNLGSSDNSAGAAEVFQCVSATCGYFYHPHCVTRRLRLGNKAEAEALERQIIAGEYTCPLHKCSVCENGEVKTDSNLQFAVCRRCPKSYHRKCLPREISFEDVEDEDIFTRAWDELLHNRVLIYCQEHEIDEELLTPVRDHVKFPFSEEKKVFMTEKKKILESHVGRDKVRPKAKDHTLQDTCGKASVKPFRSSFPSSKDGVSTKKHGLVSSVPENLRKRKEVEPSKKYKTVPQKAQRTMEFKESRDAGKNKVEVNEAREAGKNKMGVKEAHKAGKSKVSLGERLFDYIQESNIVKPGRMVPVDSKHNKTDSISSKERGSEIPTLDNDSQRRLLATMKKATEEITMDTILKKFIAPSTHTNSTRNVVDKTITMGKVEGSVQAVRTALKKLEEGGNIEDAKAVCEPEVLSQILKWKDKLSVYLAPFLHGARYTSFGRHFTNPEKLQQIVDRLHWYAEDGDMIVDFCCGSNDFSCLMKEKLEETGKKCLYKNYDLLPPKKNFNFERRDWMTIRKDELEPGSKLIMGLNPPFGYNASLANKFISKALEFRPKILILIVPTQTERLDKKKSSYVLIWEDETFLSGNSFYLPGSVDNEDKQLEDWNINPPPLSLWSRSDFAAKHKEIAEKHYHLSKDVGSSNLKKVEEEANTSLHPLGASDGICDDNSMPRDSPFEIGVNFTLENEDVHMEKDELEVCVNNILLSEKIEARETVSRVHQSDHLSRRSQLIKENKTKDSGRKLGKSVDSNNVVSKSNDMEEDQGELNRGLGSIKVNMEEDQGELNRGRLGSIEVNIPEMTSELQGLESIQVKIPEMTSELQSPIRSSPDDIYAVCTSISNTPPQRSHEPIEASLPVITRIKSNLGKNIREPDSKVQGIRKPEETRNRPSSVRSSREDIYTVRPSPANMSQKPFEAFEPSYGVTLSHFDDGLAARYGFGGGYRAPDPPFIPDQFPLAPAMRNGPNEMLDYRGYPDLDRGVDPREYLQRYGGHLDPMLAPPPPNLMDNAFPMQQRYAPHFDQMNYQRMSSFPPQPPMQPSGHNFYDHPGFPQQPPPPDHPGFPQQPPPPPADFGMSSMGFAPGPNYPYMGRSGGWIND</sequence>
<keyword evidence="5" id="KW-0862">Zinc</keyword>
<comment type="caution">
    <text evidence="9">The sequence shown here is derived from an EMBL/GenBank/DDBJ whole genome shotgun (WGS) entry which is preliminary data.</text>
</comment>
<dbReference type="EMBL" id="JBANAX010000410">
    <property type="protein sequence ID" value="KAL1209654.1"/>
    <property type="molecule type" value="Genomic_DNA"/>
</dbReference>
<evidence type="ECO:0000256" key="7">
    <source>
        <dbReference type="SAM" id="MobiDB-lite"/>
    </source>
</evidence>
<evidence type="ECO:0000256" key="5">
    <source>
        <dbReference type="ARBA" id="ARBA00022833"/>
    </source>
</evidence>
<feature type="domain" description="Zinc finger PHD-type" evidence="8">
    <location>
        <begin position="350"/>
        <end position="416"/>
    </location>
</feature>
<feature type="region of interest" description="Disordered" evidence="7">
    <location>
        <begin position="1150"/>
        <end position="1193"/>
    </location>
</feature>
<protein>
    <submittedName>
        <fullName evidence="9">Protein ENHANCED DOWNY MILDEW 2</fullName>
    </submittedName>
</protein>
<feature type="compositionally biased region" description="Low complexity" evidence="7">
    <location>
        <begin position="1027"/>
        <end position="1037"/>
    </location>
</feature>
<reference evidence="9 10" key="1">
    <citation type="submission" date="2024-04" db="EMBL/GenBank/DDBJ databases">
        <title>Genome assembly C_amara_ONT_v2.</title>
        <authorList>
            <person name="Yant L."/>
            <person name="Moore C."/>
            <person name="Slenker M."/>
        </authorList>
    </citation>
    <scope>NUCLEOTIDE SEQUENCE [LARGE SCALE GENOMIC DNA]</scope>
    <source>
        <tissue evidence="9">Leaf</tissue>
    </source>
</reference>
<keyword evidence="10" id="KW-1185">Reference proteome</keyword>
<dbReference type="Proteomes" id="UP001558713">
    <property type="component" value="Unassembled WGS sequence"/>
</dbReference>
<organism evidence="9 10">
    <name type="scientific">Cardamine amara subsp. amara</name>
    <dbReference type="NCBI Taxonomy" id="228776"/>
    <lineage>
        <taxon>Eukaryota</taxon>
        <taxon>Viridiplantae</taxon>
        <taxon>Streptophyta</taxon>
        <taxon>Embryophyta</taxon>
        <taxon>Tracheophyta</taxon>
        <taxon>Spermatophyta</taxon>
        <taxon>Magnoliopsida</taxon>
        <taxon>eudicotyledons</taxon>
        <taxon>Gunneridae</taxon>
        <taxon>Pentapetalae</taxon>
        <taxon>rosids</taxon>
        <taxon>malvids</taxon>
        <taxon>Brassicales</taxon>
        <taxon>Brassicaceae</taxon>
        <taxon>Cardamineae</taxon>
        <taxon>Cardamine</taxon>
    </lineage>
</organism>
<evidence type="ECO:0000256" key="4">
    <source>
        <dbReference type="ARBA" id="ARBA00022771"/>
    </source>
</evidence>